<protein>
    <submittedName>
        <fullName evidence="16">Iron complex outermembrane receptor protein</fullName>
    </submittedName>
</protein>
<evidence type="ECO:0000256" key="5">
    <source>
        <dbReference type="ARBA" id="ARBA00022692"/>
    </source>
</evidence>
<dbReference type="PROSITE" id="PS52016">
    <property type="entry name" value="TONB_DEPENDENT_REC_3"/>
    <property type="match status" value="1"/>
</dbReference>
<organism evidence="16 17">
    <name type="scientific">Sphingosinicella microcystinivorans</name>
    <dbReference type="NCBI Taxonomy" id="335406"/>
    <lineage>
        <taxon>Bacteria</taxon>
        <taxon>Pseudomonadati</taxon>
        <taxon>Pseudomonadota</taxon>
        <taxon>Alphaproteobacteria</taxon>
        <taxon>Sphingomonadales</taxon>
        <taxon>Sphingosinicellaceae</taxon>
        <taxon>Sphingosinicella</taxon>
    </lineage>
</organism>
<accession>A0ABX9SUZ1</accession>
<feature type="signal peptide" evidence="13">
    <location>
        <begin position="1"/>
        <end position="33"/>
    </location>
</feature>
<evidence type="ECO:0000256" key="7">
    <source>
        <dbReference type="ARBA" id="ARBA00023065"/>
    </source>
</evidence>
<evidence type="ECO:0000256" key="6">
    <source>
        <dbReference type="ARBA" id="ARBA00023004"/>
    </source>
</evidence>
<dbReference type="CDD" id="cd01347">
    <property type="entry name" value="ligand_gated_channel"/>
    <property type="match status" value="1"/>
</dbReference>
<dbReference type="Pfam" id="PF07715">
    <property type="entry name" value="Plug"/>
    <property type="match status" value="1"/>
</dbReference>
<dbReference type="PROSITE" id="PS51257">
    <property type="entry name" value="PROKAR_LIPOPROTEIN"/>
    <property type="match status" value="1"/>
</dbReference>
<evidence type="ECO:0000256" key="11">
    <source>
        <dbReference type="PROSITE-ProRule" id="PRU01360"/>
    </source>
</evidence>
<keyword evidence="16" id="KW-0675">Receptor</keyword>
<dbReference type="RefSeq" id="WP_121053229.1">
    <property type="nucleotide sequence ID" value="NZ_AP018711.1"/>
</dbReference>
<comment type="similarity">
    <text evidence="11 12">Belongs to the TonB-dependent receptor family.</text>
</comment>
<dbReference type="InterPro" id="IPR000531">
    <property type="entry name" value="Beta-barrel_TonB"/>
</dbReference>
<keyword evidence="2 11" id="KW-0813">Transport</keyword>
<evidence type="ECO:0000259" key="14">
    <source>
        <dbReference type="Pfam" id="PF00593"/>
    </source>
</evidence>
<keyword evidence="10 11" id="KW-0998">Cell outer membrane</keyword>
<evidence type="ECO:0000313" key="16">
    <source>
        <dbReference type="EMBL" id="RKS85425.1"/>
    </source>
</evidence>
<feature type="chain" id="PRO_5045777577" evidence="13">
    <location>
        <begin position="34"/>
        <end position="731"/>
    </location>
</feature>
<keyword evidence="17" id="KW-1185">Reference proteome</keyword>
<dbReference type="PANTHER" id="PTHR32552:SF81">
    <property type="entry name" value="TONB-DEPENDENT OUTER MEMBRANE RECEPTOR"/>
    <property type="match status" value="1"/>
</dbReference>
<evidence type="ECO:0000313" key="17">
    <source>
        <dbReference type="Proteomes" id="UP000276029"/>
    </source>
</evidence>
<keyword evidence="9 11" id="KW-0472">Membrane</keyword>
<keyword evidence="13" id="KW-0732">Signal</keyword>
<dbReference type="Gene3D" id="2.40.170.20">
    <property type="entry name" value="TonB-dependent receptor, beta-barrel domain"/>
    <property type="match status" value="1"/>
</dbReference>
<keyword evidence="3 11" id="KW-1134">Transmembrane beta strand</keyword>
<comment type="subcellular location">
    <subcellularLocation>
        <location evidence="1 11">Cell outer membrane</location>
        <topology evidence="1 11">Multi-pass membrane protein</topology>
    </subcellularLocation>
</comment>
<evidence type="ECO:0000256" key="1">
    <source>
        <dbReference type="ARBA" id="ARBA00004571"/>
    </source>
</evidence>
<keyword evidence="7" id="KW-0406">Ion transport</keyword>
<evidence type="ECO:0000256" key="8">
    <source>
        <dbReference type="ARBA" id="ARBA00023077"/>
    </source>
</evidence>
<keyword evidence="5 11" id="KW-0812">Transmembrane</keyword>
<dbReference type="InterPro" id="IPR036942">
    <property type="entry name" value="Beta-barrel_TonB_sf"/>
</dbReference>
<name>A0ABX9SUZ1_SPHMI</name>
<evidence type="ECO:0000256" key="10">
    <source>
        <dbReference type="ARBA" id="ARBA00023237"/>
    </source>
</evidence>
<evidence type="ECO:0000256" key="3">
    <source>
        <dbReference type="ARBA" id="ARBA00022452"/>
    </source>
</evidence>
<evidence type="ECO:0000259" key="15">
    <source>
        <dbReference type="Pfam" id="PF07715"/>
    </source>
</evidence>
<keyword evidence="4" id="KW-0410">Iron transport</keyword>
<dbReference type="EMBL" id="RBWX01000011">
    <property type="protein sequence ID" value="RKS85425.1"/>
    <property type="molecule type" value="Genomic_DNA"/>
</dbReference>
<feature type="domain" description="TonB-dependent receptor-like beta-barrel" evidence="14">
    <location>
        <begin position="259"/>
        <end position="699"/>
    </location>
</feature>
<feature type="domain" description="TonB-dependent receptor plug" evidence="15">
    <location>
        <begin position="60"/>
        <end position="167"/>
    </location>
</feature>
<evidence type="ECO:0000256" key="12">
    <source>
        <dbReference type="RuleBase" id="RU003357"/>
    </source>
</evidence>
<evidence type="ECO:0000256" key="13">
    <source>
        <dbReference type="SAM" id="SignalP"/>
    </source>
</evidence>
<dbReference type="Proteomes" id="UP000276029">
    <property type="component" value="Unassembled WGS sequence"/>
</dbReference>
<comment type="caution">
    <text evidence="16">The sequence shown here is derived from an EMBL/GenBank/DDBJ whole genome shotgun (WGS) entry which is preliminary data.</text>
</comment>
<dbReference type="SUPFAM" id="SSF56935">
    <property type="entry name" value="Porins"/>
    <property type="match status" value="1"/>
</dbReference>
<evidence type="ECO:0000256" key="4">
    <source>
        <dbReference type="ARBA" id="ARBA00022496"/>
    </source>
</evidence>
<dbReference type="InterPro" id="IPR012910">
    <property type="entry name" value="Plug_dom"/>
</dbReference>
<proteinExistence type="inferred from homology"/>
<sequence>MMSLRPKSVSSNMRWAVVTLLSTSCLIAQPAAAQNMAPADQELKQSVIVVTAQKREELLTEVPVAVSAFSGEDLDDRGISAFDALATVTPGLFLTTSESVRASRINIRGITSTPTTPGFEPGITINIDGVSQGRATTVNNEFLDIETIEVLRGPQNTLYGRSSVAGVINITTKKPVIGELGGDVSLSYSNYDEILTRGVLNVPLGDKAALRLGAYYKDREGFLENTLLGVKHNNIDRYGVRGSLLIDPGGDFELILRGSYTEDESVGNTYEPVSPAGNEGAIDRRIAQDFRDEQTRETYDFSATFEGEIGSGYTLTSITSFSGFDFYAANDQDRSPADFLVSGITEKQDQFSHEVRLTSPGDAPFRWIVGLYYFDQKVEPDAFAAFGTAFPVAPFRGVRATAYRAQIDVKEYAIFGQGDFDLSDGLTLTAGLRYGRTEKDILYDQRNPFVPTFVAETSLDDNALTGTVKLAYEIAPDSIIYASYSRGEKSGGFNAPGDLNVTAPISSLTDEQVRRLLSVAPEKVDSYEAGLRGLFLDNRLTVTLTGFYAEYRDRQVFELDFSGIIPSNRSLNRNTEAFGAELEARLSATDFLDIGGSYGFLDTTVKSNTGNPVTDNTFDGNDAERSPRHQVTLFAESNVPVTDDLEARLRADFSHISSWYDEDNNLPAAQADAHTLVNFRAGLSSRGGGWTISGYVDNIFDETYVTDFLNNGAAVAPNLGRRYGVRVDFTF</sequence>
<gene>
    <name evidence="16" type="ORF">DFR51_3343</name>
</gene>
<dbReference type="InterPro" id="IPR039426">
    <property type="entry name" value="TonB-dep_rcpt-like"/>
</dbReference>
<dbReference type="PANTHER" id="PTHR32552">
    <property type="entry name" value="FERRICHROME IRON RECEPTOR-RELATED"/>
    <property type="match status" value="1"/>
</dbReference>
<reference evidence="16 17" key="1">
    <citation type="submission" date="2018-10" db="EMBL/GenBank/DDBJ databases">
        <title>Genomic Encyclopedia of Type Strains, Phase IV (KMG-IV): sequencing the most valuable type-strain genomes for metagenomic binning, comparative biology and taxonomic classification.</title>
        <authorList>
            <person name="Goeker M."/>
        </authorList>
    </citation>
    <scope>NUCLEOTIDE SEQUENCE [LARGE SCALE GENOMIC DNA]</scope>
    <source>
        <strain evidence="16 17">DSM 19791</strain>
    </source>
</reference>
<evidence type="ECO:0000256" key="2">
    <source>
        <dbReference type="ARBA" id="ARBA00022448"/>
    </source>
</evidence>
<dbReference type="Pfam" id="PF00593">
    <property type="entry name" value="TonB_dep_Rec_b-barrel"/>
    <property type="match status" value="1"/>
</dbReference>
<keyword evidence="8 12" id="KW-0798">TonB box</keyword>
<evidence type="ECO:0000256" key="9">
    <source>
        <dbReference type="ARBA" id="ARBA00023136"/>
    </source>
</evidence>
<keyword evidence="6" id="KW-0408">Iron</keyword>